<gene>
    <name evidence="1" type="ORF">DI526_12790</name>
</gene>
<protein>
    <submittedName>
        <fullName evidence="1">Uncharacterized protein</fullName>
    </submittedName>
</protein>
<sequence>MDMPDQPSLLQIQTGLFAALVGVLSAKGAASRQEFAEAMDVLARHEQDSRIADYFHMLGEELRGSGGAATRPLLKLVVGGLDNERPPVSA</sequence>
<evidence type="ECO:0000313" key="2">
    <source>
        <dbReference type="Proteomes" id="UP000249393"/>
    </source>
</evidence>
<comment type="caution">
    <text evidence="1">The sequence shown here is derived from an EMBL/GenBank/DDBJ whole genome shotgun (WGS) entry which is preliminary data.</text>
</comment>
<dbReference type="Proteomes" id="UP000249393">
    <property type="component" value="Unassembled WGS sequence"/>
</dbReference>
<reference evidence="1 2" key="1">
    <citation type="submission" date="2017-08" db="EMBL/GenBank/DDBJ databases">
        <title>Infants hospitalized years apart are colonized by the same room-sourced microbial strains.</title>
        <authorList>
            <person name="Brooks B."/>
            <person name="Olm M.R."/>
            <person name="Firek B.A."/>
            <person name="Baker R."/>
            <person name="Thomas B.C."/>
            <person name="Morowitz M.J."/>
            <person name="Banfield J.F."/>
        </authorList>
    </citation>
    <scope>NUCLEOTIDE SEQUENCE [LARGE SCALE GENOMIC DNA]</scope>
    <source>
        <strain evidence="1">S2_003_000_R2_4</strain>
    </source>
</reference>
<proteinExistence type="predicted"/>
<name>A0A2W5WZQ4_9CAUL</name>
<evidence type="ECO:0000313" key="1">
    <source>
        <dbReference type="EMBL" id="PZR33664.1"/>
    </source>
</evidence>
<dbReference type="AlphaFoldDB" id="A0A2W5WZQ4"/>
<accession>A0A2W5WZQ4</accession>
<organism evidence="1 2">
    <name type="scientific">Caulobacter segnis</name>
    <dbReference type="NCBI Taxonomy" id="88688"/>
    <lineage>
        <taxon>Bacteria</taxon>
        <taxon>Pseudomonadati</taxon>
        <taxon>Pseudomonadota</taxon>
        <taxon>Alphaproteobacteria</taxon>
        <taxon>Caulobacterales</taxon>
        <taxon>Caulobacteraceae</taxon>
        <taxon>Caulobacter</taxon>
    </lineage>
</organism>
<dbReference type="EMBL" id="QFQZ01000038">
    <property type="protein sequence ID" value="PZR33664.1"/>
    <property type="molecule type" value="Genomic_DNA"/>
</dbReference>